<reference evidence="1 2" key="1">
    <citation type="journal article" date="2021" name="BMC Genomics">
        <title>Datura genome reveals duplications of psychoactive alkaloid biosynthetic genes and high mutation rate following tissue culture.</title>
        <authorList>
            <person name="Rajewski A."/>
            <person name="Carter-House D."/>
            <person name="Stajich J."/>
            <person name="Litt A."/>
        </authorList>
    </citation>
    <scope>NUCLEOTIDE SEQUENCE [LARGE SCALE GENOMIC DNA]</scope>
    <source>
        <strain evidence="1">AR-01</strain>
    </source>
</reference>
<dbReference type="Proteomes" id="UP000823775">
    <property type="component" value="Unassembled WGS sequence"/>
</dbReference>
<sequence>MDGEGNFISTLLHGAMLLSSLDNRTLSVREALGSPQSHCIVKCTTVVSSPDGILGHSSPAKAKHELFLTCLESLVEFFPWKHMWIRLVKVWNLALVDRIWSSFWGLSGVVWYGCMGGASVSGMQLLLSVFIWCRYLVIMEPFNLVSYYKIRYGLSCNGLLGGISNFRRNSESLRNLHVKMAPFLFLHGSSGCCHFKEVIDFLIQIVMLPGLCKSHMKSIWSGALGLLLVTICDQLHVQFISRFPSDMNPFNAFLAPIFL</sequence>
<keyword evidence="2" id="KW-1185">Reference proteome</keyword>
<evidence type="ECO:0000313" key="1">
    <source>
        <dbReference type="EMBL" id="MCD9646173.1"/>
    </source>
</evidence>
<accession>A0ABS8VGP1</accession>
<protein>
    <submittedName>
        <fullName evidence="1">Uncharacterized protein</fullName>
    </submittedName>
</protein>
<comment type="caution">
    <text evidence="1">The sequence shown here is derived from an EMBL/GenBank/DDBJ whole genome shotgun (WGS) entry which is preliminary data.</text>
</comment>
<evidence type="ECO:0000313" key="2">
    <source>
        <dbReference type="Proteomes" id="UP000823775"/>
    </source>
</evidence>
<organism evidence="1 2">
    <name type="scientific">Datura stramonium</name>
    <name type="common">Jimsonweed</name>
    <name type="synonym">Common thornapple</name>
    <dbReference type="NCBI Taxonomy" id="4076"/>
    <lineage>
        <taxon>Eukaryota</taxon>
        <taxon>Viridiplantae</taxon>
        <taxon>Streptophyta</taxon>
        <taxon>Embryophyta</taxon>
        <taxon>Tracheophyta</taxon>
        <taxon>Spermatophyta</taxon>
        <taxon>Magnoliopsida</taxon>
        <taxon>eudicotyledons</taxon>
        <taxon>Gunneridae</taxon>
        <taxon>Pentapetalae</taxon>
        <taxon>asterids</taxon>
        <taxon>lamiids</taxon>
        <taxon>Solanales</taxon>
        <taxon>Solanaceae</taxon>
        <taxon>Solanoideae</taxon>
        <taxon>Datureae</taxon>
        <taxon>Datura</taxon>
    </lineage>
</organism>
<name>A0ABS8VGP1_DATST</name>
<dbReference type="EMBL" id="JACEIK010004698">
    <property type="protein sequence ID" value="MCD9646173.1"/>
    <property type="molecule type" value="Genomic_DNA"/>
</dbReference>
<proteinExistence type="predicted"/>
<gene>
    <name evidence="1" type="ORF">HAX54_035758</name>
</gene>